<dbReference type="Gene3D" id="3.40.50.800">
    <property type="entry name" value="Anticodon-binding domain"/>
    <property type="match status" value="1"/>
</dbReference>
<evidence type="ECO:0000313" key="4">
    <source>
        <dbReference type="EMBL" id="UYM18930.1"/>
    </source>
</evidence>
<dbReference type="Proteomes" id="UP001163255">
    <property type="component" value="Chromosome"/>
</dbReference>
<dbReference type="Pfam" id="PF13588">
    <property type="entry name" value="HSDR_N_2"/>
    <property type="match status" value="1"/>
</dbReference>
<feature type="compositionally biased region" description="Basic residues" evidence="2">
    <location>
        <begin position="163"/>
        <end position="174"/>
    </location>
</feature>
<keyword evidence="1" id="KW-0067">ATP-binding</keyword>
<dbReference type="EMBL" id="CP103300">
    <property type="protein sequence ID" value="UYM18930.1"/>
    <property type="molecule type" value="Genomic_DNA"/>
</dbReference>
<reference evidence="4" key="1">
    <citation type="submission" date="2022-10" db="EMBL/GenBank/DDBJ databases">
        <title>Completed Genome Sequence of two octocoral isolated bacterium, Endozoicomonas euniceicola EF212T and Endozoicomonas gorgoniicola PS125T.</title>
        <authorList>
            <person name="Chiou Y.-J."/>
            <person name="Chen Y.-H."/>
        </authorList>
    </citation>
    <scope>NUCLEOTIDE SEQUENCE</scope>
    <source>
        <strain evidence="4">EF212</strain>
    </source>
</reference>
<keyword evidence="1" id="KW-0547">Nucleotide-binding</keyword>
<evidence type="ECO:0000256" key="1">
    <source>
        <dbReference type="ARBA" id="ARBA00022840"/>
    </source>
</evidence>
<protein>
    <submittedName>
        <fullName evidence="4">Type I restriction enzyme HsdR N-terminal domain-containing protein</fullName>
    </submittedName>
</protein>
<evidence type="ECO:0000313" key="5">
    <source>
        <dbReference type="Proteomes" id="UP001163255"/>
    </source>
</evidence>
<organism evidence="4 5">
    <name type="scientific">Endozoicomonas euniceicola</name>
    <dbReference type="NCBI Taxonomy" id="1234143"/>
    <lineage>
        <taxon>Bacteria</taxon>
        <taxon>Pseudomonadati</taxon>
        <taxon>Pseudomonadota</taxon>
        <taxon>Gammaproteobacteria</taxon>
        <taxon>Oceanospirillales</taxon>
        <taxon>Endozoicomonadaceae</taxon>
        <taxon>Endozoicomonas</taxon>
    </lineage>
</organism>
<feature type="region of interest" description="Disordered" evidence="2">
    <location>
        <begin position="163"/>
        <end position="203"/>
    </location>
</feature>
<dbReference type="InterPro" id="IPR036621">
    <property type="entry name" value="Anticodon-bd_dom_sf"/>
</dbReference>
<proteinExistence type="predicted"/>
<name>A0ABY6H1Z3_9GAMM</name>
<evidence type="ECO:0000256" key="2">
    <source>
        <dbReference type="SAM" id="MobiDB-lite"/>
    </source>
</evidence>
<dbReference type="InterPro" id="IPR029464">
    <property type="entry name" value="HSDR_N"/>
</dbReference>
<dbReference type="RefSeq" id="WP_262601679.1">
    <property type="nucleotide sequence ID" value="NZ_CP103300.1"/>
</dbReference>
<keyword evidence="5" id="KW-1185">Reference proteome</keyword>
<feature type="domain" description="Type I restriction enzyme R protein N-terminal" evidence="3">
    <location>
        <begin position="4"/>
        <end position="49"/>
    </location>
</feature>
<accession>A0ABY6H1Z3</accession>
<evidence type="ECO:0000259" key="3">
    <source>
        <dbReference type="Pfam" id="PF13588"/>
    </source>
</evidence>
<gene>
    <name evidence="4" type="ORF">NX720_26780</name>
</gene>
<sequence length="203" mass="23131">MEYLIEVKAVGQELKSKHLKQAINYASKSGVTWVVLTNGMDWQIHKVTVKGMVTHEQVFEFSFENLNLKKTDHLDMLFSLCKRGVERDLIDDFYQYKQSVNRYTVGAILMSEPALNLIRKELKRLNDGIKVSAEELAIMLEHEILKLDLIDSEETLKAKKQIARQNRAKKTAKKLTRDNSAAASLPMLPVEPGKVSRGTHFSS</sequence>